<gene>
    <name evidence="2" type="ordered locus">Acid345_4419</name>
</gene>
<keyword evidence="3" id="KW-1185">Reference proteome</keyword>
<name>Q1II81_KORVE</name>
<dbReference type="EnsemblBacteria" id="ABF43419">
    <property type="protein sequence ID" value="ABF43419"/>
    <property type="gene ID" value="Acid345_4419"/>
</dbReference>
<dbReference type="RefSeq" id="WP_011525216.1">
    <property type="nucleotide sequence ID" value="NC_008009.1"/>
</dbReference>
<reference evidence="2 3" key="1">
    <citation type="journal article" date="2009" name="Appl. Environ. Microbiol.">
        <title>Three genomes from the phylum Acidobacteria provide insight into the lifestyles of these microorganisms in soils.</title>
        <authorList>
            <person name="Ward N.L."/>
            <person name="Challacombe J.F."/>
            <person name="Janssen P.H."/>
            <person name="Henrissat B."/>
            <person name="Coutinho P.M."/>
            <person name="Wu M."/>
            <person name="Xie G."/>
            <person name="Haft D.H."/>
            <person name="Sait M."/>
            <person name="Badger J."/>
            <person name="Barabote R.D."/>
            <person name="Bradley B."/>
            <person name="Brettin T.S."/>
            <person name="Brinkac L.M."/>
            <person name="Bruce D."/>
            <person name="Creasy T."/>
            <person name="Daugherty S.C."/>
            <person name="Davidsen T.M."/>
            <person name="DeBoy R.T."/>
            <person name="Detter J.C."/>
            <person name="Dodson R.J."/>
            <person name="Durkin A.S."/>
            <person name="Ganapathy A."/>
            <person name="Gwinn-Giglio M."/>
            <person name="Han C.S."/>
            <person name="Khouri H."/>
            <person name="Kiss H."/>
            <person name="Kothari S.P."/>
            <person name="Madupu R."/>
            <person name="Nelson K.E."/>
            <person name="Nelson W.C."/>
            <person name="Paulsen I."/>
            <person name="Penn K."/>
            <person name="Ren Q."/>
            <person name="Rosovitz M.J."/>
            <person name="Selengut J.D."/>
            <person name="Shrivastava S."/>
            <person name="Sullivan S.A."/>
            <person name="Tapia R."/>
            <person name="Thompson L.S."/>
            <person name="Watkins K.L."/>
            <person name="Yang Q."/>
            <person name="Yu C."/>
            <person name="Zafar N."/>
            <person name="Zhou L."/>
            <person name="Kuske C.R."/>
        </authorList>
    </citation>
    <scope>NUCLEOTIDE SEQUENCE [LARGE SCALE GENOMIC DNA]</scope>
    <source>
        <strain evidence="2 3">Ellin345</strain>
    </source>
</reference>
<accession>Q1II81</accession>
<protein>
    <submittedName>
        <fullName evidence="2">Uncharacterized protein</fullName>
    </submittedName>
</protein>
<keyword evidence="1" id="KW-0732">Signal</keyword>
<feature type="chain" id="PRO_5004190716" evidence="1">
    <location>
        <begin position="23"/>
        <end position="249"/>
    </location>
</feature>
<dbReference type="Proteomes" id="UP000002432">
    <property type="component" value="Chromosome"/>
</dbReference>
<organism evidence="2 3">
    <name type="scientific">Koribacter versatilis (strain Ellin345)</name>
    <dbReference type="NCBI Taxonomy" id="204669"/>
    <lineage>
        <taxon>Bacteria</taxon>
        <taxon>Pseudomonadati</taxon>
        <taxon>Acidobacteriota</taxon>
        <taxon>Terriglobia</taxon>
        <taxon>Terriglobales</taxon>
        <taxon>Candidatus Korobacteraceae</taxon>
        <taxon>Candidatus Korobacter</taxon>
    </lineage>
</organism>
<dbReference type="EMBL" id="CP000360">
    <property type="protein sequence ID" value="ABF43419.1"/>
    <property type="molecule type" value="Genomic_DNA"/>
</dbReference>
<proteinExistence type="predicted"/>
<dbReference type="AlphaFoldDB" id="Q1II81"/>
<dbReference type="HOGENOM" id="CLU_1114667_0_0_0"/>
<evidence type="ECO:0000313" key="3">
    <source>
        <dbReference type="Proteomes" id="UP000002432"/>
    </source>
</evidence>
<sequence length="249" mass="26994">MSRRFLALAVALVAATSLPAGTNSKNAPTRTAVTTWSRAAHPLPYTVNPDPTLRNARVPSPNGKYEIACNVIPKEQKVSEAVSETLDAPNCELVGAQRRTPIDLGVGPEALWSPDSDAVAVTHSSGGAIGPYHVLIYRPQNAVPQEIATAVRKDLARRFPACLGGGCTAAEQKKLRKSSDWVNVAAIRWMESSDRLLMMAWVPDSSAFGANLGRFNGYVVDARTGHILNRYSEADFKKKFKKYCGDWGL</sequence>
<evidence type="ECO:0000313" key="2">
    <source>
        <dbReference type="EMBL" id="ABF43419.1"/>
    </source>
</evidence>
<feature type="signal peptide" evidence="1">
    <location>
        <begin position="1"/>
        <end position="22"/>
    </location>
</feature>
<dbReference type="OrthoDB" id="9843622at2"/>
<dbReference type="STRING" id="204669.Acid345_4419"/>
<dbReference type="KEGG" id="aba:Acid345_4419"/>
<evidence type="ECO:0000256" key="1">
    <source>
        <dbReference type="SAM" id="SignalP"/>
    </source>
</evidence>